<organism evidence="2 3">
    <name type="scientific">Massilia genomosp. 1</name>
    <dbReference type="NCBI Taxonomy" id="2609280"/>
    <lineage>
        <taxon>Bacteria</taxon>
        <taxon>Pseudomonadati</taxon>
        <taxon>Pseudomonadota</taxon>
        <taxon>Betaproteobacteria</taxon>
        <taxon>Burkholderiales</taxon>
        <taxon>Oxalobacteraceae</taxon>
        <taxon>Telluria group</taxon>
        <taxon>Massilia</taxon>
    </lineage>
</organism>
<evidence type="ECO:0000313" key="2">
    <source>
        <dbReference type="EMBL" id="NHZ67187.1"/>
    </source>
</evidence>
<evidence type="ECO:0000313" key="3">
    <source>
        <dbReference type="Proteomes" id="UP000610594"/>
    </source>
</evidence>
<reference evidence="2 3" key="1">
    <citation type="submission" date="2019-10" db="EMBL/GenBank/DDBJ databases">
        <title>Taxonomy of Antarctic Massilia spp.: description of Massilia rubra sp. nov., Massilia aquatica sp. nov., Massilia mucilaginosa sp. nov., Massilia frigida sp. nov. isolated from streams, lakes and regoliths.</title>
        <authorList>
            <person name="Holochova P."/>
            <person name="Sedlacek I."/>
            <person name="Kralova S."/>
            <person name="Maslanova I."/>
            <person name="Busse H.-J."/>
            <person name="Stankova E."/>
            <person name="Vrbovska V."/>
            <person name="Kovarovic V."/>
            <person name="Bartak M."/>
            <person name="Svec P."/>
            <person name="Pantucek R."/>
        </authorList>
    </citation>
    <scope>NUCLEOTIDE SEQUENCE [LARGE SCALE GENOMIC DNA]</scope>
    <source>
        <strain evidence="2 3">CCM 8694</strain>
    </source>
</reference>
<comment type="caution">
    <text evidence="2">The sequence shown here is derived from an EMBL/GenBank/DDBJ whole genome shotgun (WGS) entry which is preliminary data.</text>
</comment>
<dbReference type="Pfam" id="PF03050">
    <property type="entry name" value="DDE_Tnp_IS66"/>
    <property type="match status" value="1"/>
</dbReference>
<gene>
    <name evidence="2" type="ORF">F1735_33880</name>
</gene>
<dbReference type="EMBL" id="WHJF01000348">
    <property type="protein sequence ID" value="NHZ67187.1"/>
    <property type="molecule type" value="Genomic_DNA"/>
</dbReference>
<proteinExistence type="predicted"/>
<sequence>MGKFLCQTNALCEAVRQKGMVLSGADVAAFGTLYDQILRDGEQRNPEALKPSGKRGRVKQSVAFNLLRRMREHADAVLRFVHDPAVPFTNNTGEQSVRMPKVKQKISGCFRTLEGARHFCVIRTCLATLHKQGHGMLDAMRRAFAGNPIVPAACSP</sequence>
<dbReference type="Proteomes" id="UP000610594">
    <property type="component" value="Unassembled WGS sequence"/>
</dbReference>
<dbReference type="InterPro" id="IPR004291">
    <property type="entry name" value="Transposase_IS66_central"/>
</dbReference>
<name>A0ABX0MWP0_9BURK</name>
<dbReference type="PANTHER" id="PTHR33678">
    <property type="entry name" value="BLL1576 PROTEIN"/>
    <property type="match status" value="1"/>
</dbReference>
<keyword evidence="3" id="KW-1185">Reference proteome</keyword>
<feature type="domain" description="Transposase IS66 central" evidence="1">
    <location>
        <begin position="55"/>
        <end position="117"/>
    </location>
</feature>
<protein>
    <submittedName>
        <fullName evidence="2">Transposase</fullName>
    </submittedName>
</protein>
<accession>A0ABX0MWP0</accession>
<dbReference type="PANTHER" id="PTHR33678:SF1">
    <property type="entry name" value="BLL1576 PROTEIN"/>
    <property type="match status" value="1"/>
</dbReference>
<dbReference type="InterPro" id="IPR052344">
    <property type="entry name" value="Transposase-related"/>
</dbReference>
<evidence type="ECO:0000259" key="1">
    <source>
        <dbReference type="Pfam" id="PF03050"/>
    </source>
</evidence>